<dbReference type="PaxDb" id="214684-A0A0S2M5S3"/>
<organism evidence="1 2">
    <name type="scientific">Cryptococcus deneoformans (strain JEC21 / ATCC MYA-565)</name>
    <name type="common">Cryptococcus neoformans var. neoformans serotype D</name>
    <dbReference type="NCBI Taxonomy" id="214684"/>
    <lineage>
        <taxon>Eukaryota</taxon>
        <taxon>Fungi</taxon>
        <taxon>Dikarya</taxon>
        <taxon>Basidiomycota</taxon>
        <taxon>Agaricomycotina</taxon>
        <taxon>Tremellomycetes</taxon>
        <taxon>Tremellales</taxon>
        <taxon>Cryptococcaceae</taxon>
        <taxon>Cryptococcus</taxon>
        <taxon>Cryptococcus neoformans species complex</taxon>
    </lineage>
</organism>
<dbReference type="RefSeq" id="XP_024514584.1">
    <property type="nucleotide sequence ID" value="XM_024658666.1"/>
</dbReference>
<dbReference type="VEuPathDB" id="FungiDB:CNH03475"/>
<dbReference type="KEGG" id="cne:CNH03475"/>
<accession>A0A0S2M5S3</accession>
<sequence>MFHMDIQSQPEYFCKGCGHVYEDSPDHPAHGEKCTKCDKVLFDRVNWIKPGERPIVRNTYTFCNFRSSYCTEVGSYWQDEEEGLEDLCRIMIDNSEVPENTARLSHNCRNK</sequence>
<evidence type="ECO:0000313" key="1">
    <source>
        <dbReference type="EMBL" id="ALO69501.1"/>
    </source>
</evidence>
<reference evidence="1 2" key="1">
    <citation type="journal article" date="2005" name="Science">
        <title>The genome of the basidiomycetous yeast and human pathogen Cryptococcus neoformans.</title>
        <authorList>
            <person name="Loftus B.J."/>
            <person name="Fung E."/>
            <person name="Roncaglia P."/>
            <person name="Rowley D."/>
            <person name="Amedeo P."/>
            <person name="Bruno D."/>
            <person name="Vamathevan J."/>
            <person name="Miranda M."/>
            <person name="Anderson I.J."/>
            <person name="Fraser J.A."/>
            <person name="Allen J.E."/>
            <person name="Bosdet I.E."/>
            <person name="Brent M.R."/>
            <person name="Chiu R."/>
            <person name="Doering T.L."/>
            <person name="Donlin M.J."/>
            <person name="D'Souza C.A."/>
            <person name="Fox D.S."/>
            <person name="Grinberg V."/>
            <person name="Fu J."/>
            <person name="Fukushima M."/>
            <person name="Haas B.J."/>
            <person name="Huang J.C."/>
            <person name="Janbon G."/>
            <person name="Jones S.J."/>
            <person name="Koo H.L."/>
            <person name="Krzywinski M.I."/>
            <person name="Kwon-Chung J.K."/>
            <person name="Lengeler K.B."/>
            <person name="Maiti R."/>
            <person name="Marra M.A."/>
            <person name="Marra R.E."/>
            <person name="Mathewson C.A."/>
            <person name="Mitchell T.G."/>
            <person name="Pertea M."/>
            <person name="Riggs F.R."/>
            <person name="Salzberg S.L."/>
            <person name="Schein J.E."/>
            <person name="Shvartsbeyn A."/>
            <person name="Shin H."/>
            <person name="Shumway M."/>
            <person name="Specht C.A."/>
            <person name="Suh B.B."/>
            <person name="Tenney A."/>
            <person name="Utterback T.R."/>
            <person name="Wickes B.L."/>
            <person name="Wortman J.R."/>
            <person name="Wye N.H."/>
            <person name="Kronstad J.W."/>
            <person name="Lodge J.K."/>
            <person name="Heitman J."/>
            <person name="Davis R.W."/>
            <person name="Fraser C.M."/>
            <person name="Hyman R.W."/>
        </authorList>
    </citation>
    <scope>NUCLEOTIDE SEQUENCE [LARGE SCALE GENOMIC DNA]</scope>
    <source>
        <strain evidence="2">JEC21 / ATCC MYA-565</strain>
    </source>
</reference>
<proteinExistence type="predicted"/>
<gene>
    <name evidence="1" type="ordered locus">CNH03475</name>
</gene>
<dbReference type="AlphaFoldDB" id="A0A0S2M5S3"/>
<dbReference type="OrthoDB" id="10032537at2759"/>
<keyword evidence="2" id="KW-1185">Reference proteome</keyword>
<protein>
    <submittedName>
        <fullName evidence="1">Uncharacterized protein</fullName>
    </submittedName>
</protein>
<dbReference type="InParanoid" id="A0A0S2M5S3"/>
<dbReference type="Proteomes" id="UP000002149">
    <property type="component" value="Chromosome 8"/>
</dbReference>
<dbReference type="GeneID" id="36393023"/>
<dbReference type="EMBL" id="AE017348">
    <property type="protein sequence ID" value="ALO69501.1"/>
    <property type="molecule type" value="Genomic_DNA"/>
</dbReference>
<evidence type="ECO:0000313" key="2">
    <source>
        <dbReference type="Proteomes" id="UP000002149"/>
    </source>
</evidence>
<name>A0A0S2M5S3_CRYD1</name>